<comment type="caution">
    <text evidence="6">The sequence shown here is derived from an EMBL/GenBank/DDBJ whole genome shotgun (WGS) entry which is preliminary data.</text>
</comment>
<keyword evidence="3" id="KW-0808">Transferase</keyword>
<evidence type="ECO:0000313" key="6">
    <source>
        <dbReference type="EMBL" id="KAG2497480.1"/>
    </source>
</evidence>
<proteinExistence type="inferred from homology"/>
<gene>
    <name evidence="6" type="ORF">HYH03_004633</name>
</gene>
<dbReference type="Proteomes" id="UP000612055">
    <property type="component" value="Unassembled WGS sequence"/>
</dbReference>
<dbReference type="GO" id="GO:0032259">
    <property type="term" value="P:methylation"/>
    <property type="evidence" value="ECO:0007669"/>
    <property type="project" value="UniProtKB-KW"/>
</dbReference>
<reference evidence="6" key="1">
    <citation type="journal article" date="2020" name="bioRxiv">
        <title>Comparative genomics of Chlamydomonas.</title>
        <authorList>
            <person name="Craig R.J."/>
            <person name="Hasan A.R."/>
            <person name="Ness R.W."/>
            <person name="Keightley P.D."/>
        </authorList>
    </citation>
    <scope>NUCLEOTIDE SEQUENCE</scope>
    <source>
        <strain evidence="6">CCAP 11/70</strain>
    </source>
</reference>
<dbReference type="InterPro" id="IPR029063">
    <property type="entry name" value="SAM-dependent_MTases_sf"/>
</dbReference>
<keyword evidence="7" id="KW-1185">Reference proteome</keyword>
<dbReference type="Pfam" id="PF08241">
    <property type="entry name" value="Methyltransf_11"/>
    <property type="match status" value="1"/>
</dbReference>
<dbReference type="EMBL" id="JAEHOE010000014">
    <property type="protein sequence ID" value="KAG2497480.1"/>
    <property type="molecule type" value="Genomic_DNA"/>
</dbReference>
<dbReference type="AlphaFoldDB" id="A0A835YEU2"/>
<evidence type="ECO:0000256" key="2">
    <source>
        <dbReference type="ARBA" id="ARBA00022603"/>
    </source>
</evidence>
<protein>
    <recommendedName>
        <fullName evidence="5">Methyltransferase type 11 domain-containing protein</fullName>
    </recommendedName>
</protein>
<dbReference type="InterPro" id="IPR013216">
    <property type="entry name" value="Methyltransf_11"/>
</dbReference>
<comment type="similarity">
    <text evidence="1">Belongs to the methyltransferase superfamily.</text>
</comment>
<name>A0A835YEU2_9CHLO</name>
<accession>A0A835YEU2</accession>
<evidence type="ECO:0000256" key="1">
    <source>
        <dbReference type="ARBA" id="ARBA00008361"/>
    </source>
</evidence>
<evidence type="ECO:0000256" key="4">
    <source>
        <dbReference type="SAM" id="MobiDB-lite"/>
    </source>
</evidence>
<organism evidence="6 7">
    <name type="scientific">Edaphochlamys debaryana</name>
    <dbReference type="NCBI Taxonomy" id="47281"/>
    <lineage>
        <taxon>Eukaryota</taxon>
        <taxon>Viridiplantae</taxon>
        <taxon>Chlorophyta</taxon>
        <taxon>core chlorophytes</taxon>
        <taxon>Chlorophyceae</taxon>
        <taxon>CS clade</taxon>
        <taxon>Chlamydomonadales</taxon>
        <taxon>Chlamydomonadales incertae sedis</taxon>
        <taxon>Edaphochlamys</taxon>
    </lineage>
</organism>
<evidence type="ECO:0000259" key="5">
    <source>
        <dbReference type="Pfam" id="PF08241"/>
    </source>
</evidence>
<feature type="compositionally biased region" description="Low complexity" evidence="4">
    <location>
        <begin position="278"/>
        <end position="297"/>
    </location>
</feature>
<dbReference type="OrthoDB" id="411785at2759"/>
<dbReference type="PANTHER" id="PTHR12176">
    <property type="entry name" value="SAM-DEPENDENT METHYLTRANSFERASE SUPERFAMILY PROTEIN"/>
    <property type="match status" value="1"/>
</dbReference>
<dbReference type="GO" id="GO:0008757">
    <property type="term" value="F:S-adenosylmethionine-dependent methyltransferase activity"/>
    <property type="evidence" value="ECO:0007669"/>
    <property type="project" value="InterPro"/>
</dbReference>
<dbReference type="InterPro" id="IPR051419">
    <property type="entry name" value="Lys/N-term_MeTrsfase_sf"/>
</dbReference>
<feature type="region of interest" description="Disordered" evidence="4">
    <location>
        <begin position="271"/>
        <end position="330"/>
    </location>
</feature>
<dbReference type="PANTHER" id="PTHR12176:SF79">
    <property type="entry name" value="METHYLTRANSFERASE TYPE 11 DOMAIN-CONTAINING PROTEIN"/>
    <property type="match status" value="1"/>
</dbReference>
<sequence length="330" mass="35598">MSEEPPYSFRRTQSTMPAYGECEYWDERYTREPAAFDWYQGYSGLQAILLHVFPQDANLLQVGVGSSRLQEDMVRAGWRRIVNIDYSQVVIKHMAALHQAMPELEYRVADARHMPEFPDACFEGVLDKGTLDATLCGERSVPHATAMVAECFRVLKPGHPFVLITYGDPSSRLPYLGGEGLDWEVVVYALTKQEMVEALDAEPVVRPLIKGPYPAHNVDCMDALSGLEGMHFVYVCRRRGGGGAGAAARAGSEELQAGAAQAEARADAELVRAGQPLSPGVPAAAGDDGDTGASTDPELPEARPEEAEAGGAMEVEGEGGRQPGSATEGQ</sequence>
<evidence type="ECO:0000313" key="7">
    <source>
        <dbReference type="Proteomes" id="UP000612055"/>
    </source>
</evidence>
<dbReference type="Gene3D" id="3.40.50.150">
    <property type="entry name" value="Vaccinia Virus protein VP39"/>
    <property type="match status" value="1"/>
</dbReference>
<keyword evidence="2" id="KW-0489">Methyltransferase</keyword>
<dbReference type="CDD" id="cd02440">
    <property type="entry name" value="AdoMet_MTases"/>
    <property type="match status" value="1"/>
</dbReference>
<feature type="domain" description="Methyltransferase type 11" evidence="5">
    <location>
        <begin position="60"/>
        <end position="158"/>
    </location>
</feature>
<dbReference type="SUPFAM" id="SSF53335">
    <property type="entry name" value="S-adenosyl-L-methionine-dependent methyltransferases"/>
    <property type="match status" value="1"/>
</dbReference>
<evidence type="ECO:0000256" key="3">
    <source>
        <dbReference type="ARBA" id="ARBA00022679"/>
    </source>
</evidence>